<organism evidence="1 2">
    <name type="scientific">Gracilibacillus halotolerans</name>
    <dbReference type="NCBI Taxonomy" id="74386"/>
    <lineage>
        <taxon>Bacteria</taxon>
        <taxon>Bacillati</taxon>
        <taxon>Bacillota</taxon>
        <taxon>Bacilli</taxon>
        <taxon>Bacillales</taxon>
        <taxon>Bacillaceae</taxon>
        <taxon>Gracilibacillus</taxon>
    </lineage>
</organism>
<dbReference type="EMBL" id="JACHON010000015">
    <property type="protein sequence ID" value="MBB6513713.1"/>
    <property type="molecule type" value="Genomic_DNA"/>
</dbReference>
<protein>
    <submittedName>
        <fullName evidence="1">SAM-dependent methyltransferase</fullName>
    </submittedName>
</protein>
<dbReference type="RefSeq" id="WP_246384427.1">
    <property type="nucleotide sequence ID" value="NZ_BAAACU010000043.1"/>
</dbReference>
<dbReference type="CDD" id="cd02440">
    <property type="entry name" value="AdoMet_MTases"/>
    <property type="match status" value="1"/>
</dbReference>
<reference evidence="1 2" key="1">
    <citation type="submission" date="2020-08" db="EMBL/GenBank/DDBJ databases">
        <title>Genomic Encyclopedia of Type Strains, Phase IV (KMG-IV): sequencing the most valuable type-strain genomes for metagenomic binning, comparative biology and taxonomic classification.</title>
        <authorList>
            <person name="Goeker M."/>
        </authorList>
    </citation>
    <scope>NUCLEOTIDE SEQUENCE [LARGE SCALE GENOMIC DNA]</scope>
    <source>
        <strain evidence="1 2">DSM 11805</strain>
    </source>
</reference>
<comment type="caution">
    <text evidence="1">The sequence shown here is derived from an EMBL/GenBank/DDBJ whole genome shotgun (WGS) entry which is preliminary data.</text>
</comment>
<dbReference type="Proteomes" id="UP000572212">
    <property type="component" value="Unassembled WGS sequence"/>
</dbReference>
<dbReference type="SUPFAM" id="SSF53335">
    <property type="entry name" value="S-adenosyl-L-methionine-dependent methyltransferases"/>
    <property type="match status" value="1"/>
</dbReference>
<evidence type="ECO:0000313" key="1">
    <source>
        <dbReference type="EMBL" id="MBB6513713.1"/>
    </source>
</evidence>
<name>A0A841RQ22_9BACI</name>
<dbReference type="Gene3D" id="3.40.50.150">
    <property type="entry name" value="Vaccinia Virus protein VP39"/>
    <property type="match status" value="1"/>
</dbReference>
<sequence length="203" mass="24440">MAERKMDQMLHIRTTGLREWRTHTDDYNRYEATPYEALKKLVKFYKFRQGDQVVDFGSGRGRVPFYIHHHFNIPVTGVELNEVTYEEALYNKALYRQKNKHLKSPIRFEFGLAENYQIQPEDNVFYFFNPFSLTIFKRVVHNILHSVQEKKRTVDIILYYPLPEFKKFLKKETPFKKINKIKAYSDHGKYGKFLIFRCSPNKV</sequence>
<dbReference type="GO" id="GO:0008168">
    <property type="term" value="F:methyltransferase activity"/>
    <property type="evidence" value="ECO:0007669"/>
    <property type="project" value="UniProtKB-KW"/>
</dbReference>
<accession>A0A841RQ22</accession>
<evidence type="ECO:0000313" key="2">
    <source>
        <dbReference type="Proteomes" id="UP000572212"/>
    </source>
</evidence>
<gene>
    <name evidence="1" type="ORF">GGQ92_002527</name>
</gene>
<dbReference type="AlphaFoldDB" id="A0A841RQ22"/>
<dbReference type="InterPro" id="IPR029063">
    <property type="entry name" value="SAM-dependent_MTases_sf"/>
</dbReference>
<proteinExistence type="predicted"/>
<keyword evidence="1" id="KW-0808">Transferase</keyword>
<keyword evidence="1" id="KW-0489">Methyltransferase</keyword>
<dbReference type="GO" id="GO:0032259">
    <property type="term" value="P:methylation"/>
    <property type="evidence" value="ECO:0007669"/>
    <property type="project" value="UniProtKB-KW"/>
</dbReference>
<keyword evidence="2" id="KW-1185">Reference proteome</keyword>